<sequence>MVRTSCAWLVLSLGLAVDAQLAFDSVDGQDAGRPSAITSPRPKAIDFTSAGSLSADVASLTFTDVTEVPSTNGSSGANASSSAFASPFSVLPPTSSVDLAGFPFLSDNLTALNASIPLKPADLLRQESDEWIRKICRGHQQAACRRALAPHHRRLEDARDEFDIIKTTQVFAGSMIFETITEVITNCITNAAMLGLGNALTVGALVDTVTIDTQTWRAQCKGCTGAFVSQMLQTGGSDAVLAMGGYVAGGECSNALADGDGSESGAFGQLPARAPVSAMRLGFPDIEDEHKSDDYHTSGSGDVAVSEEVATAMKVSAVGGKTLAVFQSVMLEAGISFVNQVPAFVRRDPALAGLAPPTIQTQLFEARWAIAAMVARFEELRQFPPQPQVTPEPSPATAAPRPVYTQHEFDIYAPRKASSILKYKYLAKAGGWTESEKCDNLRMYLTKSARVWYKQLGVKFGVHRLTWKKLAAAFKDEFLDSGEPAFEKYCYLSQSKSETARQYLWRLNVAAKEAGIPLQGPVAVERHVTRFVSSLRDSPVRTFLIGATFGSIEELETQLRLYERRSRPGREDTGHRDRSASRSRDAATYVVQQRSESVESSDEEDAGEDPRMVRFQVDDGTTAH</sequence>
<organism evidence="3 4">
    <name type="scientific">Pythium insidiosum</name>
    <name type="common">Pythiosis disease agent</name>
    <dbReference type="NCBI Taxonomy" id="114742"/>
    <lineage>
        <taxon>Eukaryota</taxon>
        <taxon>Sar</taxon>
        <taxon>Stramenopiles</taxon>
        <taxon>Oomycota</taxon>
        <taxon>Peronosporomycetes</taxon>
        <taxon>Pythiales</taxon>
        <taxon>Pythiaceae</taxon>
        <taxon>Pythium</taxon>
    </lineage>
</organism>
<keyword evidence="2" id="KW-0732">Signal</keyword>
<feature type="chain" id="PRO_5042020502" description="Retrotransposon gag domain-containing protein" evidence="2">
    <location>
        <begin position="23"/>
        <end position="624"/>
    </location>
</feature>
<feature type="compositionally biased region" description="Basic and acidic residues" evidence="1">
    <location>
        <begin position="563"/>
        <end position="585"/>
    </location>
</feature>
<comment type="caution">
    <text evidence="3">The sequence shown here is derived from an EMBL/GenBank/DDBJ whole genome shotgun (WGS) entry which is preliminary data.</text>
</comment>
<evidence type="ECO:0000313" key="4">
    <source>
        <dbReference type="Proteomes" id="UP001209570"/>
    </source>
</evidence>
<evidence type="ECO:0000256" key="2">
    <source>
        <dbReference type="SAM" id="SignalP"/>
    </source>
</evidence>
<dbReference type="Proteomes" id="UP001209570">
    <property type="component" value="Unassembled WGS sequence"/>
</dbReference>
<keyword evidence="4" id="KW-1185">Reference proteome</keyword>
<evidence type="ECO:0008006" key="5">
    <source>
        <dbReference type="Google" id="ProtNLM"/>
    </source>
</evidence>
<name>A0AAD5LSB0_PYTIN</name>
<proteinExistence type="predicted"/>
<feature type="signal peptide" evidence="2">
    <location>
        <begin position="1"/>
        <end position="22"/>
    </location>
</feature>
<protein>
    <recommendedName>
        <fullName evidence="5">Retrotransposon gag domain-containing protein</fullName>
    </recommendedName>
</protein>
<feature type="region of interest" description="Disordered" evidence="1">
    <location>
        <begin position="563"/>
        <end position="624"/>
    </location>
</feature>
<gene>
    <name evidence="3" type="ORF">P43SY_009118</name>
</gene>
<evidence type="ECO:0000256" key="1">
    <source>
        <dbReference type="SAM" id="MobiDB-lite"/>
    </source>
</evidence>
<dbReference type="EMBL" id="JAKCXM010000741">
    <property type="protein sequence ID" value="KAJ0392039.1"/>
    <property type="molecule type" value="Genomic_DNA"/>
</dbReference>
<reference evidence="3" key="1">
    <citation type="submission" date="2021-12" db="EMBL/GenBank/DDBJ databases">
        <title>Prjna785345.</title>
        <authorList>
            <person name="Rujirawat T."/>
            <person name="Krajaejun T."/>
        </authorList>
    </citation>
    <scope>NUCLEOTIDE SEQUENCE</scope>
    <source>
        <strain evidence="3">Pi057C3</strain>
    </source>
</reference>
<evidence type="ECO:0000313" key="3">
    <source>
        <dbReference type="EMBL" id="KAJ0392039.1"/>
    </source>
</evidence>
<accession>A0AAD5LSB0</accession>
<dbReference type="AlphaFoldDB" id="A0AAD5LSB0"/>